<name>A0A4R3K198_9FIRM</name>
<proteinExistence type="predicted"/>
<keyword evidence="2" id="KW-1185">Reference proteome</keyword>
<reference evidence="1 2" key="1">
    <citation type="submission" date="2019-03" db="EMBL/GenBank/DDBJ databases">
        <title>Genomic Encyclopedia of Type Strains, Phase IV (KMG-IV): sequencing the most valuable type-strain genomes for metagenomic binning, comparative biology and taxonomic classification.</title>
        <authorList>
            <person name="Goeker M."/>
        </authorList>
    </citation>
    <scope>NUCLEOTIDE SEQUENCE [LARGE SCALE GENOMIC DNA]</scope>
    <source>
        <strain evidence="1 2">DSM 29489</strain>
    </source>
</reference>
<evidence type="ECO:0000313" key="2">
    <source>
        <dbReference type="Proteomes" id="UP000295726"/>
    </source>
</evidence>
<sequence>MQAQRNNLQKCNIQKAEHLTALLFVKRPELKEKLKREDSRLR</sequence>
<evidence type="ECO:0000313" key="1">
    <source>
        <dbReference type="EMBL" id="TCS74360.1"/>
    </source>
</evidence>
<dbReference type="Proteomes" id="UP000295726">
    <property type="component" value="Unassembled WGS sequence"/>
</dbReference>
<dbReference type="EMBL" id="SLZZ01000040">
    <property type="protein sequence ID" value="TCS74360.1"/>
    <property type="molecule type" value="Genomic_DNA"/>
</dbReference>
<protein>
    <submittedName>
        <fullName evidence="1">Uncharacterized protein</fullName>
    </submittedName>
</protein>
<comment type="caution">
    <text evidence="1">The sequence shown here is derived from an EMBL/GenBank/DDBJ whole genome shotgun (WGS) entry which is preliminary data.</text>
</comment>
<dbReference type="AlphaFoldDB" id="A0A4R3K198"/>
<gene>
    <name evidence="1" type="ORF">EDD59_1403</name>
</gene>
<organism evidence="1 2">
    <name type="scientific">Muricomes intestini</name>
    <dbReference type="NCBI Taxonomy" id="1796634"/>
    <lineage>
        <taxon>Bacteria</taxon>
        <taxon>Bacillati</taxon>
        <taxon>Bacillota</taxon>
        <taxon>Clostridia</taxon>
        <taxon>Lachnospirales</taxon>
        <taxon>Lachnospiraceae</taxon>
        <taxon>Muricomes</taxon>
    </lineage>
</organism>
<accession>A0A4R3K198</accession>